<dbReference type="InterPro" id="IPR004776">
    <property type="entry name" value="Mem_transp_PIN-like"/>
</dbReference>
<evidence type="ECO:0000256" key="8">
    <source>
        <dbReference type="SAM" id="Phobius"/>
    </source>
</evidence>
<feature type="transmembrane region" description="Helical" evidence="8">
    <location>
        <begin position="33"/>
        <end position="51"/>
    </location>
</feature>
<feature type="transmembrane region" description="Helical" evidence="8">
    <location>
        <begin position="282"/>
        <end position="305"/>
    </location>
</feature>
<feature type="transmembrane region" description="Helical" evidence="8">
    <location>
        <begin position="248"/>
        <end position="270"/>
    </location>
</feature>
<proteinExistence type="inferred from homology"/>
<sequence length="307" mass="32458">MTFLSALLPVVFLVGLGHLLARRGLPGPDGWRAMERLCFTVLFPAMIILVLSRAPFEQAPWKIAVPLMAAQVILASTGLLALLWPGISRPAVGSIIQSNSRWNTFVALSLTGVLFQEEGIALTSLAAAVMIPMANILSVTALTHFADSEPHQKRNPVLELLRNPLVIACIIGGTLNALHLPPTGLIETTLELLSQPAITLGLLAAGAGLNLDALKRAGILTVVWSLVRLLGMPVVAVLIAHYGFDLTGVPLVVVAIAAATPTATNGYILARQLGGDYHLMANLIALETVLAIFTMPAILFVFGLLPS</sequence>
<keyword evidence="7 8" id="KW-0472">Membrane</keyword>
<dbReference type="PANTHER" id="PTHR36838:SF4">
    <property type="entry name" value="AUXIN EFFLUX CARRIER FAMILY PROTEIN"/>
    <property type="match status" value="1"/>
</dbReference>
<keyword evidence="6 8" id="KW-1133">Transmembrane helix</keyword>
<feature type="transmembrane region" description="Helical" evidence="8">
    <location>
        <begin position="119"/>
        <end position="139"/>
    </location>
</feature>
<keyword evidence="10" id="KW-1185">Reference proteome</keyword>
<comment type="subcellular location">
    <subcellularLocation>
        <location evidence="1">Cell membrane</location>
        <topology evidence="1">Multi-pass membrane protein</topology>
    </subcellularLocation>
</comment>
<evidence type="ECO:0000256" key="4">
    <source>
        <dbReference type="ARBA" id="ARBA00022475"/>
    </source>
</evidence>
<dbReference type="InterPro" id="IPR038770">
    <property type="entry name" value="Na+/solute_symporter_sf"/>
</dbReference>
<name>A0ABW1SEH9_9PROT</name>
<evidence type="ECO:0000313" key="10">
    <source>
        <dbReference type="Proteomes" id="UP001596303"/>
    </source>
</evidence>
<dbReference type="RefSeq" id="WP_377381998.1">
    <property type="nucleotide sequence ID" value="NZ_JBHSSW010000066.1"/>
</dbReference>
<evidence type="ECO:0000256" key="2">
    <source>
        <dbReference type="ARBA" id="ARBA00010145"/>
    </source>
</evidence>
<dbReference type="Proteomes" id="UP001596303">
    <property type="component" value="Unassembled WGS sequence"/>
</dbReference>
<evidence type="ECO:0000256" key="5">
    <source>
        <dbReference type="ARBA" id="ARBA00022692"/>
    </source>
</evidence>
<reference evidence="10" key="1">
    <citation type="journal article" date="2019" name="Int. J. Syst. Evol. Microbiol.">
        <title>The Global Catalogue of Microorganisms (GCM) 10K type strain sequencing project: providing services to taxonomists for standard genome sequencing and annotation.</title>
        <authorList>
            <consortium name="The Broad Institute Genomics Platform"/>
            <consortium name="The Broad Institute Genome Sequencing Center for Infectious Disease"/>
            <person name="Wu L."/>
            <person name="Ma J."/>
        </authorList>
    </citation>
    <scope>NUCLEOTIDE SEQUENCE [LARGE SCALE GENOMIC DNA]</scope>
    <source>
        <strain evidence="10">CGMCC-1.15741</strain>
    </source>
</reference>
<protein>
    <submittedName>
        <fullName evidence="9">AEC family transporter</fullName>
    </submittedName>
</protein>
<evidence type="ECO:0000313" key="9">
    <source>
        <dbReference type="EMBL" id="MFC6200090.1"/>
    </source>
</evidence>
<comment type="similarity">
    <text evidence="2">Belongs to the auxin efflux carrier (TC 2.A.69) family.</text>
</comment>
<gene>
    <name evidence="9" type="ORF">ACFQDM_18605</name>
</gene>
<evidence type="ECO:0000256" key="1">
    <source>
        <dbReference type="ARBA" id="ARBA00004651"/>
    </source>
</evidence>
<comment type="caution">
    <text evidence="9">The sequence shown here is derived from an EMBL/GenBank/DDBJ whole genome shotgun (WGS) entry which is preliminary data.</text>
</comment>
<evidence type="ECO:0000256" key="7">
    <source>
        <dbReference type="ARBA" id="ARBA00023136"/>
    </source>
</evidence>
<evidence type="ECO:0000256" key="6">
    <source>
        <dbReference type="ARBA" id="ARBA00022989"/>
    </source>
</evidence>
<feature type="transmembrane region" description="Helical" evidence="8">
    <location>
        <begin position="63"/>
        <end position="84"/>
    </location>
</feature>
<dbReference type="Pfam" id="PF03547">
    <property type="entry name" value="Mem_trans"/>
    <property type="match status" value="1"/>
</dbReference>
<dbReference type="EMBL" id="JBHSSW010000066">
    <property type="protein sequence ID" value="MFC6200090.1"/>
    <property type="molecule type" value="Genomic_DNA"/>
</dbReference>
<keyword evidence="4" id="KW-1003">Cell membrane</keyword>
<accession>A0ABW1SEH9</accession>
<dbReference type="Gene3D" id="1.20.1530.20">
    <property type="match status" value="1"/>
</dbReference>
<feature type="transmembrane region" description="Helical" evidence="8">
    <location>
        <begin position="192"/>
        <end position="211"/>
    </location>
</feature>
<keyword evidence="3" id="KW-0813">Transport</keyword>
<organism evidence="9 10">
    <name type="scientific">Ponticaulis profundi</name>
    <dbReference type="NCBI Taxonomy" id="2665222"/>
    <lineage>
        <taxon>Bacteria</taxon>
        <taxon>Pseudomonadati</taxon>
        <taxon>Pseudomonadota</taxon>
        <taxon>Alphaproteobacteria</taxon>
        <taxon>Hyphomonadales</taxon>
        <taxon>Hyphomonadaceae</taxon>
        <taxon>Ponticaulis</taxon>
    </lineage>
</organism>
<evidence type="ECO:0000256" key="3">
    <source>
        <dbReference type="ARBA" id="ARBA00022448"/>
    </source>
</evidence>
<feature type="transmembrane region" description="Helical" evidence="8">
    <location>
        <begin position="160"/>
        <end position="180"/>
    </location>
</feature>
<keyword evidence="5 8" id="KW-0812">Transmembrane</keyword>
<dbReference type="PANTHER" id="PTHR36838">
    <property type="entry name" value="AUXIN EFFLUX CARRIER FAMILY PROTEIN"/>
    <property type="match status" value="1"/>
</dbReference>
<feature type="transmembrane region" description="Helical" evidence="8">
    <location>
        <begin position="218"/>
        <end position="242"/>
    </location>
</feature>